<dbReference type="InterPro" id="IPR021958">
    <property type="entry name" value="DUF3575"/>
</dbReference>
<evidence type="ECO:0008006" key="3">
    <source>
        <dbReference type="Google" id="ProtNLM"/>
    </source>
</evidence>
<comment type="caution">
    <text evidence="1">The sequence shown here is derived from an EMBL/GenBank/DDBJ whole genome shotgun (WGS) entry which is preliminary data.</text>
</comment>
<dbReference type="Proteomes" id="UP000019131">
    <property type="component" value="Unassembled WGS sequence"/>
</dbReference>
<proteinExistence type="predicted"/>
<name>W4UXR0_9BACE</name>
<dbReference type="RefSeq" id="WP_244437260.1">
    <property type="nucleotide sequence ID" value="NZ_BAIV01000030.1"/>
</dbReference>
<dbReference type="Pfam" id="PF12099">
    <property type="entry name" value="DUF3575"/>
    <property type="match status" value="1"/>
</dbReference>
<dbReference type="EMBL" id="BAIV01000030">
    <property type="protein sequence ID" value="GAE85736.1"/>
    <property type="molecule type" value="Genomic_DNA"/>
</dbReference>
<reference evidence="1 2" key="1">
    <citation type="journal article" date="2014" name="Genome Announc.">
        <title>Draft Genome Sequence of Bacteroides reticulotermitis Strain JCM 10512T, Isolated from the Gut of a Termite.</title>
        <authorList>
            <person name="Yuki M."/>
            <person name="Oshima K."/>
            <person name="Suda W."/>
            <person name="Sakamoto M."/>
            <person name="Iida T."/>
            <person name="Hattori M."/>
            <person name="Ohkuma M."/>
        </authorList>
    </citation>
    <scope>NUCLEOTIDE SEQUENCE [LARGE SCALE GENOMIC DNA]</scope>
    <source>
        <strain evidence="1 2">JCM 10512</strain>
    </source>
</reference>
<keyword evidence="2" id="KW-1185">Reference proteome</keyword>
<dbReference type="AlphaFoldDB" id="W4UXR0"/>
<sequence length="226" mass="25814">MSCPALLYSAATTAQELAKDTPEKVNSTGTITKDSGYLETDSIQTLNLLYKQLKPRSSIRLSRFAVKSNLLHDLTGSLNLGVEMRTGDQFTLDMSVTYNPWKYGDMKKFNVIAVQPEIRYWSLEPFNKHFFGLHATYANFNIAGIGFSNFMKEHLLRGNLYEVGISYGYHWYLSPRWAMEASMGIGYVHVSYDQSFCKGCVKFENRQHKNYFTPSKASVSLIYMIK</sequence>
<protein>
    <recommendedName>
        <fullName evidence="3">DUF3575 domain-containing protein</fullName>
    </recommendedName>
</protein>
<gene>
    <name evidence="1" type="ORF">JCM10512_4194</name>
</gene>
<evidence type="ECO:0000313" key="1">
    <source>
        <dbReference type="EMBL" id="GAE85736.1"/>
    </source>
</evidence>
<evidence type="ECO:0000313" key="2">
    <source>
        <dbReference type="Proteomes" id="UP000019131"/>
    </source>
</evidence>
<organism evidence="1 2">
    <name type="scientific">Bacteroides reticulotermitis JCM 10512</name>
    <dbReference type="NCBI Taxonomy" id="1445607"/>
    <lineage>
        <taxon>Bacteria</taxon>
        <taxon>Pseudomonadati</taxon>
        <taxon>Bacteroidota</taxon>
        <taxon>Bacteroidia</taxon>
        <taxon>Bacteroidales</taxon>
        <taxon>Bacteroidaceae</taxon>
        <taxon>Bacteroides</taxon>
    </lineage>
</organism>
<dbReference type="STRING" id="1445607.JCM10512_4194"/>
<accession>W4UXR0</accession>